<accession>A0ABN3HHW6</accession>
<dbReference type="Gene3D" id="3.30.559.30">
    <property type="entry name" value="Nonribosomal peptide synthetase, condensation domain"/>
    <property type="match status" value="1"/>
</dbReference>
<protein>
    <recommendedName>
        <fullName evidence="2">Condensation domain-containing protein</fullName>
    </recommendedName>
</protein>
<dbReference type="PANTHER" id="PTHR45527">
    <property type="entry name" value="NONRIBOSOMAL PEPTIDE SYNTHETASE"/>
    <property type="match status" value="1"/>
</dbReference>
<dbReference type="Proteomes" id="UP001499986">
    <property type="component" value="Unassembled WGS sequence"/>
</dbReference>
<feature type="region of interest" description="Disordered" evidence="1">
    <location>
        <begin position="1"/>
        <end position="85"/>
    </location>
</feature>
<keyword evidence="4" id="KW-1185">Reference proteome</keyword>
<evidence type="ECO:0000256" key="1">
    <source>
        <dbReference type="SAM" id="MobiDB-lite"/>
    </source>
</evidence>
<comment type="caution">
    <text evidence="3">The sequence shown here is derived from an EMBL/GenBank/DDBJ whole genome shotgun (WGS) entry which is preliminary data.</text>
</comment>
<evidence type="ECO:0000259" key="2">
    <source>
        <dbReference type="Pfam" id="PF00668"/>
    </source>
</evidence>
<proteinExistence type="predicted"/>
<dbReference type="SUPFAM" id="SSF52777">
    <property type="entry name" value="CoA-dependent acyltransferases"/>
    <property type="match status" value="2"/>
</dbReference>
<dbReference type="PANTHER" id="PTHR45527:SF1">
    <property type="entry name" value="FATTY ACID SYNTHASE"/>
    <property type="match status" value="1"/>
</dbReference>
<dbReference type="RefSeq" id="WP_346137499.1">
    <property type="nucleotide sequence ID" value="NZ_BAAASE010000001.1"/>
</dbReference>
<organism evidence="3 4">
    <name type="scientific">Streptomyces coeruleofuscus</name>
    <dbReference type="NCBI Taxonomy" id="66879"/>
    <lineage>
        <taxon>Bacteria</taxon>
        <taxon>Bacillati</taxon>
        <taxon>Actinomycetota</taxon>
        <taxon>Actinomycetes</taxon>
        <taxon>Kitasatosporales</taxon>
        <taxon>Streptomycetaceae</taxon>
        <taxon>Streptomyces</taxon>
    </lineage>
</organism>
<sequence>MRDASTAPTPPGTEPATPDTTRPAVTTPRPAEATRARTAVPAQPPGPQADLRAGPHPGAERPGPPPTPRTPSSAPPPGEPAGEPATATERRFWALQHTAGHPAAALTFGRFRLTGPVDLPALVVALRAVRERHEGLRTAYTVRGGTLLAQVVDRPVEHEPLVLPSGTAPGDALRLLRAGPAPDATRADLLRWALVPLPDGADLYLAVHHIAFDGASGEVLAADLAHAYAHALAGERPRPAPAPRHRAQPLAPARRTEHEAYWQHALAGLADLPDGGRGLTRRELLRDTLVERSVRLGAAEAATLRERARSVAATPFAVLLAAYARALSALAGVRDFAVGTAVADRRAGTEQEVGCLFTMVPVPVRDPLAPDCVPRLWQAVVDCVLHAGLPLENIVRAAGAGRGRRMPLYQATFLLQNWPRHAHHAGPVTVRTIPVPPSAPQAEVLLELYDDGHGPVHGVLQAPSRSLWADRLTSLADRWHQEALLTTAGSGTGAPRPGP</sequence>
<evidence type="ECO:0000313" key="3">
    <source>
        <dbReference type="EMBL" id="GAA2380729.1"/>
    </source>
</evidence>
<name>A0ABN3HHW6_9ACTN</name>
<feature type="compositionally biased region" description="Pro residues" evidence="1">
    <location>
        <begin position="62"/>
        <end position="79"/>
    </location>
</feature>
<feature type="compositionally biased region" description="Low complexity" evidence="1">
    <location>
        <begin position="52"/>
        <end position="61"/>
    </location>
</feature>
<feature type="domain" description="Condensation" evidence="2">
    <location>
        <begin position="86"/>
        <end position="421"/>
    </location>
</feature>
<reference evidence="3 4" key="1">
    <citation type="journal article" date="2019" name="Int. J. Syst. Evol. Microbiol.">
        <title>The Global Catalogue of Microorganisms (GCM) 10K type strain sequencing project: providing services to taxonomists for standard genome sequencing and annotation.</title>
        <authorList>
            <consortium name="The Broad Institute Genomics Platform"/>
            <consortium name="The Broad Institute Genome Sequencing Center for Infectious Disease"/>
            <person name="Wu L."/>
            <person name="Ma J."/>
        </authorList>
    </citation>
    <scope>NUCLEOTIDE SEQUENCE [LARGE SCALE GENOMIC DNA]</scope>
    <source>
        <strain evidence="3 4">JCM 4358</strain>
    </source>
</reference>
<feature type="compositionally biased region" description="Low complexity" evidence="1">
    <location>
        <begin position="14"/>
        <end position="41"/>
    </location>
</feature>
<gene>
    <name evidence="3" type="ORF">GCM10010255_02620</name>
</gene>
<dbReference type="InterPro" id="IPR023213">
    <property type="entry name" value="CAT-like_dom_sf"/>
</dbReference>
<dbReference type="EMBL" id="BAAASE010000001">
    <property type="protein sequence ID" value="GAA2380729.1"/>
    <property type="molecule type" value="Genomic_DNA"/>
</dbReference>
<evidence type="ECO:0000313" key="4">
    <source>
        <dbReference type="Proteomes" id="UP001499986"/>
    </source>
</evidence>
<dbReference type="Pfam" id="PF00668">
    <property type="entry name" value="Condensation"/>
    <property type="match status" value="1"/>
</dbReference>
<dbReference type="InterPro" id="IPR001242">
    <property type="entry name" value="Condensation_dom"/>
</dbReference>
<dbReference type="Gene3D" id="3.30.559.10">
    <property type="entry name" value="Chloramphenicol acetyltransferase-like domain"/>
    <property type="match status" value="1"/>
</dbReference>